<dbReference type="GO" id="GO:0000155">
    <property type="term" value="F:phosphorelay sensor kinase activity"/>
    <property type="evidence" value="ECO:0007669"/>
    <property type="project" value="InterPro"/>
</dbReference>
<dbReference type="Pfam" id="PF02518">
    <property type="entry name" value="HATPase_c"/>
    <property type="match status" value="1"/>
</dbReference>
<evidence type="ECO:0000256" key="8">
    <source>
        <dbReference type="ARBA" id="ARBA00022777"/>
    </source>
</evidence>
<evidence type="ECO:0000256" key="5">
    <source>
        <dbReference type="ARBA" id="ARBA00022679"/>
    </source>
</evidence>
<keyword evidence="9" id="KW-0067">ATP-binding</keyword>
<evidence type="ECO:0000313" key="21">
    <source>
        <dbReference type="Proteomes" id="UP000529417"/>
    </source>
</evidence>
<evidence type="ECO:0000259" key="18">
    <source>
        <dbReference type="PROSITE" id="PS50112"/>
    </source>
</evidence>
<dbReference type="SUPFAM" id="SSF52172">
    <property type="entry name" value="CheY-like"/>
    <property type="match status" value="1"/>
</dbReference>
<evidence type="ECO:0000259" key="19">
    <source>
        <dbReference type="PROSITE" id="PS50113"/>
    </source>
</evidence>
<name>A0A7Z0HY19_9RHOB</name>
<feature type="region of interest" description="Disordered" evidence="15">
    <location>
        <begin position="213"/>
        <end position="235"/>
    </location>
</feature>
<evidence type="ECO:0000259" key="17">
    <source>
        <dbReference type="PROSITE" id="PS50110"/>
    </source>
</evidence>
<evidence type="ECO:0000256" key="2">
    <source>
        <dbReference type="ARBA" id="ARBA00004370"/>
    </source>
</evidence>
<feature type="compositionally biased region" description="Basic and acidic residues" evidence="15">
    <location>
        <begin position="221"/>
        <end position="231"/>
    </location>
</feature>
<dbReference type="FunFam" id="3.30.565.10:FF:000010">
    <property type="entry name" value="Sensor histidine kinase RcsC"/>
    <property type="match status" value="1"/>
</dbReference>
<comment type="subcellular location">
    <subcellularLocation>
        <location evidence="2">Membrane</location>
    </subcellularLocation>
</comment>
<evidence type="ECO:0000256" key="15">
    <source>
        <dbReference type="SAM" id="MobiDB-lite"/>
    </source>
</evidence>
<dbReference type="PROSITE" id="PS50109">
    <property type="entry name" value="HIS_KIN"/>
    <property type="match status" value="1"/>
</dbReference>
<keyword evidence="12" id="KW-0472">Membrane</keyword>
<dbReference type="PRINTS" id="PR00344">
    <property type="entry name" value="BCTRLSENSOR"/>
</dbReference>
<dbReference type="InterPro" id="IPR001610">
    <property type="entry name" value="PAC"/>
</dbReference>
<dbReference type="InterPro" id="IPR029016">
    <property type="entry name" value="GAF-like_dom_sf"/>
</dbReference>
<dbReference type="SMART" id="SM00388">
    <property type="entry name" value="HisKA"/>
    <property type="match status" value="1"/>
</dbReference>
<organism evidence="20 21">
    <name type="scientific">Rhabdonatronobacter sediminivivens</name>
    <dbReference type="NCBI Taxonomy" id="2743469"/>
    <lineage>
        <taxon>Bacteria</taxon>
        <taxon>Pseudomonadati</taxon>
        <taxon>Pseudomonadota</taxon>
        <taxon>Alphaproteobacteria</taxon>
        <taxon>Rhodobacterales</taxon>
        <taxon>Paracoccaceae</taxon>
        <taxon>Rhabdonatronobacter</taxon>
    </lineage>
</organism>
<dbReference type="InterPro" id="IPR003594">
    <property type="entry name" value="HATPase_dom"/>
</dbReference>
<dbReference type="InterPro" id="IPR003661">
    <property type="entry name" value="HisK_dim/P_dom"/>
</dbReference>
<evidence type="ECO:0000259" key="16">
    <source>
        <dbReference type="PROSITE" id="PS50109"/>
    </source>
</evidence>
<evidence type="ECO:0000256" key="12">
    <source>
        <dbReference type="ARBA" id="ARBA00023136"/>
    </source>
</evidence>
<keyword evidence="7" id="KW-0547">Nucleotide-binding</keyword>
<dbReference type="Pfam" id="PF00072">
    <property type="entry name" value="Response_reg"/>
    <property type="match status" value="1"/>
</dbReference>
<dbReference type="Pfam" id="PF08448">
    <property type="entry name" value="PAS_4"/>
    <property type="match status" value="2"/>
</dbReference>
<dbReference type="Proteomes" id="UP000529417">
    <property type="component" value="Unassembled WGS sequence"/>
</dbReference>
<keyword evidence="8" id="KW-0418">Kinase</keyword>
<dbReference type="Pfam" id="PF00989">
    <property type="entry name" value="PAS"/>
    <property type="match status" value="1"/>
</dbReference>
<keyword evidence="4 13" id="KW-0597">Phosphoprotein</keyword>
<dbReference type="PANTHER" id="PTHR43047">
    <property type="entry name" value="TWO-COMPONENT HISTIDINE PROTEIN KINASE"/>
    <property type="match status" value="1"/>
</dbReference>
<dbReference type="Gene3D" id="3.30.565.10">
    <property type="entry name" value="Histidine kinase-like ATPase, C-terminal domain"/>
    <property type="match status" value="1"/>
</dbReference>
<dbReference type="InterPro" id="IPR003018">
    <property type="entry name" value="GAF"/>
</dbReference>
<feature type="domain" description="Response regulatory" evidence="17">
    <location>
        <begin position="1201"/>
        <end position="1320"/>
    </location>
</feature>
<dbReference type="PROSITE" id="PS50113">
    <property type="entry name" value="PAC"/>
    <property type="match status" value="4"/>
</dbReference>
<dbReference type="PANTHER" id="PTHR43047:SF78">
    <property type="entry name" value="SENSORY_REGULATORY PROTEIN RPFC"/>
    <property type="match status" value="1"/>
</dbReference>
<dbReference type="GO" id="GO:0016020">
    <property type="term" value="C:membrane"/>
    <property type="evidence" value="ECO:0007669"/>
    <property type="project" value="UniProtKB-SubCell"/>
</dbReference>
<dbReference type="CDD" id="cd17546">
    <property type="entry name" value="REC_hyHK_CKI1_RcsC-like"/>
    <property type="match status" value="1"/>
</dbReference>
<evidence type="ECO:0000256" key="14">
    <source>
        <dbReference type="SAM" id="Coils"/>
    </source>
</evidence>
<feature type="domain" description="PAS" evidence="18">
    <location>
        <begin position="684"/>
        <end position="757"/>
    </location>
</feature>
<sequence>MLGLVVDLLGELLRARPEGLDKCIASALARLGRFCGMDHAPVLRSIVQAGQTRVAQAHAWQGAGVDAGCLSQGALPDAVMAGWLEQLQAGTPVSIADVGALPDHRSEKAPLQRLGVQALFLLPVRTGAQVTAALAFEARTKRHRLCAEALSPLQSVADGIGAALTRIDEAAQTAATRAELAEAHDHLKTTLGSLQELVLEVDAEGRVLDVHTADPGQMMTPRDKLIGRTPEEANPPDIAALNRRAMAEVDAHGRSGPHPFWVNTPRGRRRYALTVSPRASHRPDRPPGYVFVSRDITEEWRLTREAERLGLIARRMTDLVMVIGLDSRIEWVNPAFEARTGWHLEEVRGRTPAEVLHTADTDTAVLARIDAAMDAGQPVRAELINRTRTGQTFWTDIDMQPLHDSAGTLTGFVSIETDITERKSQAAALKQLAQEATEARNRLEMALTALPDAFAFYDAQDRLVMCNRRHRELYPNSADLMVPGTPFSTIFRAAVERGDLLVPEGDVESLLASRLAAHGTPGQALERRLPSGIWQRVIDFATADGGRVAMAIDITELKQAERRLSDIIQGARAGTWEWHIPSGEIQINDHWAEMLGYRKQDLVPLKVTDWLPMIHSGDFPNSDAGVRAILAGKAEHFESVVRMRHKDGHWVWVQSRGRVARWAADGSPEVMAGIHLDISALKRAEERLEEIIDAASAGTWELDLTTEEKRVNARWAEMLGYSIAELADRPHYGFFELAHPDDLETLLAQHRDHLARGTDHFANEIRMRHKDGHWVSVLSRGRVTLRDDAGHPLKIAGIHLDVTERMRLATQLTAERDYLSRLMETSASGITALDGNGRIIFANREAERILGADAATICKRNHDDPRWSITALDGSPIPPRDTPFFRTMAEGRTQRDLRLAIMRPDGQRRCLSINAAPVQAPGLAVRVVCSTSDITEQVAAEAALRSAAERAEAANEAKSRFLANMSHEIRTPLYGVLGMAQILEDELTEPRHQEVLATIRASGEMLLGVLNDVLDMSKIEAGKLTLERIRFFPAELARRIAAMHQPRAAEKGLDFAIHAGPWAEAPRLGDEGRLAQILHNLVGNALKFTESGSVRVMLQPGPGDRVRLSVRDTGIGMSAEQLSRVFEDFEQADGTVTRRFGGTGLGMSIVRRLVTMMDGEIAIDSAEGKGTAVQVTLPMPLAPEAPAPATADAEVMLQGLQVLAADDNRTNRTILGAMLTSFGADVVLVDDGRAAVSAWAAGRFDIYLLDISMPELDGISALAALRAREAAAGLIAAPALAITANAMSHQVTEYLQAGFSGHLAKPFRRTDLAQALEGALAATRAPADATQ</sequence>
<keyword evidence="5" id="KW-0808">Transferase</keyword>
<feature type="modified residue" description="4-aspartylphosphate" evidence="13">
    <location>
        <position position="1250"/>
    </location>
</feature>
<proteinExistence type="predicted"/>
<feature type="domain" description="PAC" evidence="19">
    <location>
        <begin position="895"/>
        <end position="946"/>
    </location>
</feature>
<dbReference type="InterPro" id="IPR013656">
    <property type="entry name" value="PAS_4"/>
</dbReference>
<dbReference type="InterPro" id="IPR036097">
    <property type="entry name" value="HisK_dim/P_sf"/>
</dbReference>
<dbReference type="SUPFAM" id="SSF55785">
    <property type="entry name" value="PYP-like sensor domain (PAS domain)"/>
    <property type="match status" value="6"/>
</dbReference>
<evidence type="ECO:0000256" key="10">
    <source>
        <dbReference type="ARBA" id="ARBA00022989"/>
    </source>
</evidence>
<evidence type="ECO:0000256" key="1">
    <source>
        <dbReference type="ARBA" id="ARBA00000085"/>
    </source>
</evidence>
<evidence type="ECO:0000256" key="13">
    <source>
        <dbReference type="PROSITE-ProRule" id="PRU00169"/>
    </source>
</evidence>
<dbReference type="Gene3D" id="3.30.450.40">
    <property type="match status" value="1"/>
</dbReference>
<dbReference type="PROSITE" id="PS50112">
    <property type="entry name" value="PAS"/>
    <property type="match status" value="3"/>
</dbReference>
<dbReference type="Pfam" id="PF00512">
    <property type="entry name" value="HisKA"/>
    <property type="match status" value="1"/>
</dbReference>
<protein>
    <recommendedName>
        <fullName evidence="3">histidine kinase</fullName>
        <ecNumber evidence="3">2.7.13.3</ecNumber>
    </recommendedName>
</protein>
<dbReference type="InterPro" id="IPR035965">
    <property type="entry name" value="PAS-like_dom_sf"/>
</dbReference>
<dbReference type="Pfam" id="PF12860">
    <property type="entry name" value="PAS_7"/>
    <property type="match status" value="1"/>
</dbReference>
<dbReference type="CDD" id="cd00130">
    <property type="entry name" value="PAS"/>
    <property type="match status" value="5"/>
</dbReference>
<dbReference type="InterPro" id="IPR036890">
    <property type="entry name" value="HATPase_C_sf"/>
</dbReference>
<dbReference type="InterPro" id="IPR000700">
    <property type="entry name" value="PAS-assoc_C"/>
</dbReference>
<dbReference type="GO" id="GO:0005524">
    <property type="term" value="F:ATP binding"/>
    <property type="evidence" value="ECO:0007669"/>
    <property type="project" value="UniProtKB-KW"/>
</dbReference>
<dbReference type="EC" id="2.7.13.3" evidence="3"/>
<evidence type="ECO:0000256" key="3">
    <source>
        <dbReference type="ARBA" id="ARBA00012438"/>
    </source>
</evidence>
<reference evidence="20 21" key="1">
    <citation type="journal article" date="2000" name="Arch. Microbiol.">
        <title>Rhodobaca bogoriensis gen. nov. and sp. nov., an alkaliphilic purple nonsulfur bacterium from African Rift Valley soda lakes.</title>
        <authorList>
            <person name="Milford A.D."/>
            <person name="Achenbach L.A."/>
            <person name="Jung D.O."/>
            <person name="Madigan M.T."/>
        </authorList>
    </citation>
    <scope>NUCLEOTIDE SEQUENCE [LARGE SCALE GENOMIC DNA]</scope>
    <source>
        <strain evidence="20 21">2376</strain>
    </source>
</reference>
<dbReference type="SMART" id="SM00091">
    <property type="entry name" value="PAS"/>
    <property type="match status" value="6"/>
</dbReference>
<dbReference type="InterPro" id="IPR004358">
    <property type="entry name" value="Sig_transdc_His_kin-like_C"/>
</dbReference>
<evidence type="ECO:0000256" key="6">
    <source>
        <dbReference type="ARBA" id="ARBA00022692"/>
    </source>
</evidence>
<keyword evidence="14" id="KW-0175">Coiled coil</keyword>
<evidence type="ECO:0000256" key="7">
    <source>
        <dbReference type="ARBA" id="ARBA00022741"/>
    </source>
</evidence>
<evidence type="ECO:0000256" key="11">
    <source>
        <dbReference type="ARBA" id="ARBA00023012"/>
    </source>
</evidence>
<feature type="domain" description="PAS" evidence="18">
    <location>
        <begin position="305"/>
        <end position="376"/>
    </location>
</feature>
<dbReference type="PROSITE" id="PS50110">
    <property type="entry name" value="RESPONSE_REGULATORY"/>
    <property type="match status" value="1"/>
</dbReference>
<keyword evidence="11" id="KW-0902">Two-component regulatory system</keyword>
<keyword evidence="21" id="KW-1185">Reference proteome</keyword>
<feature type="domain" description="PAC" evidence="19">
    <location>
        <begin position="761"/>
        <end position="814"/>
    </location>
</feature>
<dbReference type="Gene3D" id="3.40.50.2300">
    <property type="match status" value="1"/>
</dbReference>
<dbReference type="SMART" id="SM00086">
    <property type="entry name" value="PAC"/>
    <property type="match status" value="4"/>
</dbReference>
<dbReference type="InterPro" id="IPR005467">
    <property type="entry name" value="His_kinase_dom"/>
</dbReference>
<dbReference type="Pfam" id="PF01590">
    <property type="entry name" value="GAF"/>
    <property type="match status" value="1"/>
</dbReference>
<evidence type="ECO:0000313" key="20">
    <source>
        <dbReference type="EMBL" id="NYS24393.1"/>
    </source>
</evidence>
<dbReference type="EMBL" id="JACBXS010000007">
    <property type="protein sequence ID" value="NYS24393.1"/>
    <property type="molecule type" value="Genomic_DNA"/>
</dbReference>
<feature type="domain" description="PAC" evidence="19">
    <location>
        <begin position="377"/>
        <end position="431"/>
    </location>
</feature>
<dbReference type="Pfam" id="PF08447">
    <property type="entry name" value="PAS_3"/>
    <property type="match status" value="2"/>
</dbReference>
<dbReference type="Gene3D" id="3.30.450.20">
    <property type="entry name" value="PAS domain"/>
    <property type="match status" value="6"/>
</dbReference>
<feature type="domain" description="PAC" evidence="19">
    <location>
        <begin position="637"/>
        <end position="690"/>
    </location>
</feature>
<dbReference type="InterPro" id="IPR001789">
    <property type="entry name" value="Sig_transdc_resp-reg_receiver"/>
</dbReference>
<dbReference type="CDD" id="cd00082">
    <property type="entry name" value="HisKA"/>
    <property type="match status" value="1"/>
</dbReference>
<keyword evidence="10" id="KW-1133">Transmembrane helix</keyword>
<feature type="domain" description="PAS" evidence="18">
    <location>
        <begin position="815"/>
        <end position="851"/>
    </location>
</feature>
<dbReference type="SUPFAM" id="SSF55874">
    <property type="entry name" value="ATPase domain of HSP90 chaperone/DNA topoisomerase II/histidine kinase"/>
    <property type="match status" value="1"/>
</dbReference>
<dbReference type="NCBIfam" id="TIGR00229">
    <property type="entry name" value="sensory_box"/>
    <property type="match status" value="4"/>
</dbReference>
<feature type="coiled-coil region" evidence="14">
    <location>
        <begin position="422"/>
        <end position="449"/>
    </location>
</feature>
<dbReference type="GO" id="GO:0006355">
    <property type="term" value="P:regulation of DNA-templated transcription"/>
    <property type="evidence" value="ECO:0007669"/>
    <property type="project" value="InterPro"/>
</dbReference>
<gene>
    <name evidence="20" type="ORF">HUK65_05255</name>
</gene>
<dbReference type="SMART" id="SM00448">
    <property type="entry name" value="REC"/>
    <property type="match status" value="1"/>
</dbReference>
<dbReference type="FunFam" id="1.10.287.130:FF:000004">
    <property type="entry name" value="Ethylene receptor 1"/>
    <property type="match status" value="1"/>
</dbReference>
<comment type="catalytic activity">
    <reaction evidence="1">
        <text>ATP + protein L-histidine = ADP + protein N-phospho-L-histidine.</text>
        <dbReference type="EC" id="2.7.13.3"/>
    </reaction>
</comment>
<dbReference type="SUPFAM" id="SSF55781">
    <property type="entry name" value="GAF domain-like"/>
    <property type="match status" value="1"/>
</dbReference>
<dbReference type="SUPFAM" id="SSF47384">
    <property type="entry name" value="Homodimeric domain of signal transducing histidine kinase"/>
    <property type="match status" value="1"/>
</dbReference>
<dbReference type="InterPro" id="IPR000014">
    <property type="entry name" value="PAS"/>
</dbReference>
<evidence type="ECO:0000256" key="4">
    <source>
        <dbReference type="ARBA" id="ARBA00022553"/>
    </source>
</evidence>
<dbReference type="SMART" id="SM00387">
    <property type="entry name" value="HATPase_c"/>
    <property type="match status" value="1"/>
</dbReference>
<dbReference type="InterPro" id="IPR013655">
    <property type="entry name" value="PAS_fold_3"/>
</dbReference>
<dbReference type="InterPro" id="IPR013767">
    <property type="entry name" value="PAS_fold"/>
</dbReference>
<dbReference type="InterPro" id="IPR011006">
    <property type="entry name" value="CheY-like_superfamily"/>
</dbReference>
<accession>A0A7Z0HY19</accession>
<dbReference type="Gene3D" id="1.10.287.130">
    <property type="match status" value="1"/>
</dbReference>
<feature type="domain" description="Histidine kinase" evidence="16">
    <location>
        <begin position="964"/>
        <end position="1181"/>
    </location>
</feature>
<comment type="caution">
    <text evidence="20">The sequence shown here is derived from an EMBL/GenBank/DDBJ whole genome shotgun (WGS) entry which is preliminary data.</text>
</comment>
<evidence type="ECO:0000256" key="9">
    <source>
        <dbReference type="ARBA" id="ARBA00022840"/>
    </source>
</evidence>
<keyword evidence="6" id="KW-0812">Transmembrane</keyword>
<dbReference type="CDD" id="cd16922">
    <property type="entry name" value="HATPase_EvgS-ArcB-TorS-like"/>
    <property type="match status" value="1"/>
</dbReference>